<dbReference type="Pfam" id="PF01734">
    <property type="entry name" value="Patatin"/>
    <property type="match status" value="1"/>
</dbReference>
<gene>
    <name evidence="9" type="ORF">SEVIR_9G041000v2</name>
</gene>
<evidence type="ECO:0000256" key="2">
    <source>
        <dbReference type="ARBA" id="ARBA00022821"/>
    </source>
</evidence>
<dbReference type="InterPro" id="IPR021771">
    <property type="entry name" value="Triacylglycerol_lipase_N"/>
</dbReference>
<dbReference type="GO" id="GO:0006952">
    <property type="term" value="P:defense response"/>
    <property type="evidence" value="ECO:0007669"/>
    <property type="project" value="UniProtKB-KW"/>
</dbReference>
<feature type="short sequence motif" description="GXSXG" evidence="6">
    <location>
        <begin position="260"/>
        <end position="264"/>
    </location>
</feature>
<dbReference type="Pfam" id="PF11815">
    <property type="entry name" value="DUF3336"/>
    <property type="match status" value="1"/>
</dbReference>
<evidence type="ECO:0000256" key="5">
    <source>
        <dbReference type="ARBA" id="ARBA00025642"/>
    </source>
</evidence>
<organism evidence="9 10">
    <name type="scientific">Setaria viridis</name>
    <name type="common">Green bristlegrass</name>
    <name type="synonym">Setaria italica subsp. viridis</name>
    <dbReference type="NCBI Taxonomy" id="4556"/>
    <lineage>
        <taxon>Eukaryota</taxon>
        <taxon>Viridiplantae</taxon>
        <taxon>Streptophyta</taxon>
        <taxon>Embryophyta</taxon>
        <taxon>Tracheophyta</taxon>
        <taxon>Spermatophyta</taxon>
        <taxon>Magnoliopsida</taxon>
        <taxon>Liliopsida</taxon>
        <taxon>Poales</taxon>
        <taxon>Poaceae</taxon>
        <taxon>PACMAD clade</taxon>
        <taxon>Panicoideae</taxon>
        <taxon>Panicodae</taxon>
        <taxon>Paniceae</taxon>
        <taxon>Cenchrinae</taxon>
        <taxon>Setaria</taxon>
    </lineage>
</organism>
<comment type="caution">
    <text evidence="6">Lacks conserved residue(s) required for the propagation of feature annotation.</text>
</comment>
<feature type="compositionally biased region" description="Polar residues" evidence="7">
    <location>
        <begin position="857"/>
        <end position="866"/>
    </location>
</feature>
<feature type="domain" description="PNPLA" evidence="8">
    <location>
        <begin position="229"/>
        <end position="433"/>
    </location>
</feature>
<sequence>MDESGEASVGAFRIGPSTLLGRGVALRVLLFSSLWRLRARAYAAISRVRTTTVPAVASWLHLRNTHGVLLMVVLFALFLRKLSGARSRAALARRRSLCEKAMRHAGTYEEWVRAAKVLDKMSEQVHEADFYDEELIRSRLEELRRRREDRSLRDVVFCMRGDLVRNLGNMCNPELHKGRLEVPKLIKEYIDEVSTQLKMVCESDADELLLEEKLAFVQETRHSFGRTALLLSGGASLGSFHVGVVKTLVEHKLLPRIIAGSSVGSIICSIVATRTWPEIESYFIDSLQTLQFFDRIGGIFAVMKRVTTYGALHDISQMQRLLRDLTSNLTFQEAYDMTGRVLGITVCSPRKNEPPRCLNYLTAPHVVIWSAVTASCAFPGLFEAQELMAKDRFGNIVPFHAPFSTDPEQGPGASKRRWRDGSLEMDLPMMRLKELFNVNHFIVSQTNPHISPLLRMKELVRAYGGRFAGKLARLAEMEVKYRCNQILELGLPMGGLAKLFAQDWEGDVTMVMPATVAQYLKIIQNPTYAELQMAANQGRRCTWEKLSAIRANCAIELALDESIAVLNHKRRLKRSIERTAASQGHSNYVRLKTPRRVPSWNRISRENSSESLSEEISAVATSSTQQGTVLVVGTPPSESLSEEISAVATSSTQQGTVLVVGTPNISHHVRRNSHDGSESESETIDLNCWTRSGGPLMRTASADKFISFIQNLETDTDFIKPCTLEGETTGILSESTFPNDPCPNNSSRVTTPGTEISETESYNTVNTRGSQASTPTSIAVSEGDLLQPESTANGILLNIVKRDALHAQHDSVTELAERSLAEAYVEPCGAISGSDSTEDSKDAADSSNPSPDNADSVTSHQFSADD</sequence>
<proteinExistence type="predicted"/>
<evidence type="ECO:0000256" key="7">
    <source>
        <dbReference type="SAM" id="MobiDB-lite"/>
    </source>
</evidence>
<dbReference type="Gene3D" id="3.40.1090.10">
    <property type="entry name" value="Cytosolic phospholipase A2 catalytic domain"/>
    <property type="match status" value="2"/>
</dbReference>
<dbReference type="Gramene" id="TKV90611">
    <property type="protein sequence ID" value="TKV90611"/>
    <property type="gene ID" value="SEVIR_9G041000v2"/>
</dbReference>
<name>A0A4U6SR03_SETVI</name>
<evidence type="ECO:0000256" key="6">
    <source>
        <dbReference type="PROSITE-ProRule" id="PRU01161"/>
    </source>
</evidence>
<dbReference type="EMBL" id="CM016560">
    <property type="protein sequence ID" value="TKV90611.1"/>
    <property type="molecule type" value="Genomic_DNA"/>
</dbReference>
<comment type="function">
    <text evidence="5">Possesses non-specific lipolytic acyl hydrolase (LAH) activity. Hydrolyzes phospholipids as well as galactolipids. May play a role in disease resistance.</text>
</comment>
<keyword evidence="3 6" id="KW-0442">Lipid degradation</keyword>
<keyword evidence="1 6" id="KW-0378">Hydrolase</keyword>
<keyword evidence="2" id="KW-0611">Plant defense</keyword>
<dbReference type="InterPro" id="IPR016035">
    <property type="entry name" value="Acyl_Trfase/lysoPLipase"/>
</dbReference>
<accession>A0A4U6SR03</accession>
<evidence type="ECO:0000313" key="9">
    <source>
        <dbReference type="EMBL" id="TKV90611.1"/>
    </source>
</evidence>
<keyword evidence="4 6" id="KW-0443">Lipid metabolism</keyword>
<evidence type="ECO:0000256" key="4">
    <source>
        <dbReference type="ARBA" id="ARBA00023098"/>
    </source>
</evidence>
<feature type="region of interest" description="Disordered" evidence="7">
    <location>
        <begin position="829"/>
        <end position="866"/>
    </location>
</feature>
<dbReference type="Proteomes" id="UP000298652">
    <property type="component" value="Chromosome 9"/>
</dbReference>
<dbReference type="GO" id="GO:0004806">
    <property type="term" value="F:triacylglycerol lipase activity"/>
    <property type="evidence" value="ECO:0007669"/>
    <property type="project" value="InterPro"/>
</dbReference>
<dbReference type="CDD" id="cd07231">
    <property type="entry name" value="Pat_SDP1-like"/>
    <property type="match status" value="1"/>
</dbReference>
<dbReference type="OMA" id="EAYVEPC"/>
<dbReference type="SUPFAM" id="SSF52151">
    <property type="entry name" value="FabD/lysophospholipase-like"/>
    <property type="match status" value="1"/>
</dbReference>
<feature type="active site" description="Nucleophile" evidence="6">
    <location>
        <position position="262"/>
    </location>
</feature>
<dbReference type="GO" id="GO:0016042">
    <property type="term" value="P:lipid catabolic process"/>
    <property type="evidence" value="ECO:0007669"/>
    <property type="project" value="UniProtKB-UniRule"/>
</dbReference>
<dbReference type="InterPro" id="IPR050301">
    <property type="entry name" value="NTE"/>
</dbReference>
<reference evidence="9" key="1">
    <citation type="submission" date="2019-03" db="EMBL/GenBank/DDBJ databases">
        <title>WGS assembly of Setaria viridis.</title>
        <authorList>
            <person name="Huang P."/>
            <person name="Jenkins J."/>
            <person name="Grimwood J."/>
            <person name="Barry K."/>
            <person name="Healey A."/>
            <person name="Mamidi S."/>
            <person name="Sreedasyam A."/>
            <person name="Shu S."/>
            <person name="Feldman M."/>
            <person name="Wu J."/>
            <person name="Yu Y."/>
            <person name="Chen C."/>
            <person name="Johnson J."/>
            <person name="Rokhsar D."/>
            <person name="Baxter I."/>
            <person name="Schmutz J."/>
            <person name="Brutnell T."/>
            <person name="Kellogg E."/>
        </authorList>
    </citation>
    <scope>NUCLEOTIDE SEQUENCE [LARGE SCALE GENOMIC DNA]</scope>
</reference>
<feature type="active site" description="Proton acceptor" evidence="6">
    <location>
        <position position="420"/>
    </location>
</feature>
<dbReference type="PROSITE" id="PS51635">
    <property type="entry name" value="PNPLA"/>
    <property type="match status" value="1"/>
</dbReference>
<keyword evidence="10" id="KW-1185">Reference proteome</keyword>
<dbReference type="AlphaFoldDB" id="A0A4U6SR03"/>
<evidence type="ECO:0000256" key="3">
    <source>
        <dbReference type="ARBA" id="ARBA00022963"/>
    </source>
</evidence>
<evidence type="ECO:0000313" key="10">
    <source>
        <dbReference type="Proteomes" id="UP000298652"/>
    </source>
</evidence>
<protein>
    <recommendedName>
        <fullName evidence="8">PNPLA domain-containing protein</fullName>
    </recommendedName>
</protein>
<dbReference type="PANTHER" id="PTHR14226:SF30">
    <property type="entry name" value="OS03G0810900 PROTEIN"/>
    <property type="match status" value="1"/>
</dbReference>
<evidence type="ECO:0000259" key="8">
    <source>
        <dbReference type="PROSITE" id="PS51635"/>
    </source>
</evidence>
<dbReference type="InterPro" id="IPR002641">
    <property type="entry name" value="PNPLA_dom"/>
</dbReference>
<dbReference type="PANTHER" id="PTHR14226">
    <property type="entry name" value="NEUROPATHY TARGET ESTERASE/SWISS CHEESE D.MELANOGASTER"/>
    <property type="match status" value="1"/>
</dbReference>
<feature type="compositionally biased region" description="Low complexity" evidence="7">
    <location>
        <begin position="845"/>
        <end position="856"/>
    </location>
</feature>
<evidence type="ECO:0000256" key="1">
    <source>
        <dbReference type="ARBA" id="ARBA00022801"/>
    </source>
</evidence>